<keyword evidence="1" id="KW-0732">Signal</keyword>
<dbReference type="EMBL" id="CAXAMN010011112">
    <property type="protein sequence ID" value="CAK9033948.1"/>
    <property type="molecule type" value="Genomic_DNA"/>
</dbReference>
<sequence>MSRLLFPLIALLAHHTLGDDCGSECMAATFLQHQHQIAARVRTDPAARELMFREEPWSAADCEEAPWMCEAPFDCINSTGQVESWEKVLKRLAKPSGVNMQGWCYAGSPFYKPARQCLATRDLHGYAESMLQFSHDYKTEEFDASYCFMSGHCQNLQVTSNSTLLEAEAICDERYGGPDGWRSVGLGQFPQLPPWKYLWDSADQKDVDIFVILSCAMGNYHCDVNYCHETYCAMESYKKKYQHLAPTLQGGFQ</sequence>
<feature type="signal peptide" evidence="1">
    <location>
        <begin position="1"/>
        <end position="18"/>
    </location>
</feature>
<accession>A0ABP0L5U5</accession>
<evidence type="ECO:0000313" key="2">
    <source>
        <dbReference type="EMBL" id="CAK9033948.1"/>
    </source>
</evidence>
<organism evidence="2 3">
    <name type="scientific">Durusdinium trenchii</name>
    <dbReference type="NCBI Taxonomy" id="1381693"/>
    <lineage>
        <taxon>Eukaryota</taxon>
        <taxon>Sar</taxon>
        <taxon>Alveolata</taxon>
        <taxon>Dinophyceae</taxon>
        <taxon>Suessiales</taxon>
        <taxon>Symbiodiniaceae</taxon>
        <taxon>Durusdinium</taxon>
    </lineage>
</organism>
<evidence type="ECO:0000256" key="1">
    <source>
        <dbReference type="SAM" id="SignalP"/>
    </source>
</evidence>
<keyword evidence="3" id="KW-1185">Reference proteome</keyword>
<gene>
    <name evidence="2" type="ORF">CCMP2556_LOCUS19270</name>
</gene>
<proteinExistence type="predicted"/>
<reference evidence="2 3" key="1">
    <citation type="submission" date="2024-02" db="EMBL/GenBank/DDBJ databases">
        <authorList>
            <person name="Chen Y."/>
            <person name="Shah S."/>
            <person name="Dougan E. K."/>
            <person name="Thang M."/>
            <person name="Chan C."/>
        </authorList>
    </citation>
    <scope>NUCLEOTIDE SEQUENCE [LARGE SCALE GENOMIC DNA]</scope>
</reference>
<dbReference type="Proteomes" id="UP001642484">
    <property type="component" value="Unassembled WGS sequence"/>
</dbReference>
<name>A0ABP0L5U5_9DINO</name>
<comment type="caution">
    <text evidence="2">The sequence shown here is derived from an EMBL/GenBank/DDBJ whole genome shotgun (WGS) entry which is preliminary data.</text>
</comment>
<evidence type="ECO:0000313" key="3">
    <source>
        <dbReference type="Proteomes" id="UP001642484"/>
    </source>
</evidence>
<feature type="chain" id="PRO_5046454815" evidence="1">
    <location>
        <begin position="19"/>
        <end position="253"/>
    </location>
</feature>
<protein>
    <submittedName>
        <fullName evidence="2">Uncharacterized protein</fullName>
    </submittedName>
</protein>